<gene>
    <name evidence="4" type="ORF">H2201_001667</name>
</gene>
<dbReference type="InterPro" id="IPR000195">
    <property type="entry name" value="Rab-GAP-TBC_dom"/>
</dbReference>
<feature type="domain" description="Rab-GAP TBC" evidence="3">
    <location>
        <begin position="107"/>
        <end position="315"/>
    </location>
</feature>
<dbReference type="Proteomes" id="UP001172684">
    <property type="component" value="Unassembled WGS sequence"/>
</dbReference>
<dbReference type="Pfam" id="PF00566">
    <property type="entry name" value="RabGAP-TBC"/>
    <property type="match status" value="1"/>
</dbReference>
<dbReference type="SMART" id="SM00164">
    <property type="entry name" value="TBC"/>
    <property type="match status" value="1"/>
</dbReference>
<sequence length="754" mass="84919">MRTIDSARQWWPLLDEVNTLEDLKDAVKHSTGRREAFLLFENVDRSTWPTLLNDSRDAYNSLRAHFLRAIEHPDELESAGDPLSETDEVSLPEHHLRIYSTQAKLSDRSLSLVKSPWVVLRKDEELRAEIFQDVERCMPDNTYFRQPTTQNMLLDILFIFCKLNPDVGYRQGMHEVLAPVLWVVERDAVSSTDKSQTEGNKDELLLRAMFDGSYIEHDTFTLFGLIMQNAKAFYEPGSTARTAKIAPSTESPMLMRCRRIFDQLLPAVDPGLADHLKEVDVVPQIFLMRWIRLLFGREFPYDDVLAVWDLLFAEDPTLDLVDLICVAMLLRVRWQLIEADNSTALGLLLRYPVPQSPQSPQTFVEDAVYLRQNLDAKGGSHLVAKYTQRPLPLVNLLDQRPTTPERRNSRSPSIRPLSPFGSPVRIVPQPTNFETLLSNAARNMYKRGEELGLNKAVRDAVGEVRKNVQGLQNARNSPRPKQTAAPASLNSPEGADALSRVTALEERNKSLARMLQVAVAELWECQKETAELKEFPKEAVEKLSMAIAKVQFAQVYLEDLTMPLPSDEPSTEQDATPTDPASNQQHPYKKPNEPEVPSDKRRGNSTEDPRDRFNELPTIKLTEPSSHSSTQASIQASTPPQKPSNREGKSNVRVPDRPTRTAPRSPPPNFNQSRPSLAHSSFSWMLGQDERPTAAPAAVSSSAARQRRAGAGKGFLFGDPEGEAGTADAKRKGSVERREEIFDMDKLRRDRGHG</sequence>
<feature type="compositionally biased region" description="Basic and acidic residues" evidence="2">
    <location>
        <begin position="644"/>
        <end position="659"/>
    </location>
</feature>
<evidence type="ECO:0000313" key="4">
    <source>
        <dbReference type="EMBL" id="KAJ9668237.1"/>
    </source>
</evidence>
<feature type="compositionally biased region" description="Polar residues" evidence="2">
    <location>
        <begin position="670"/>
        <end position="683"/>
    </location>
</feature>
<dbReference type="SUPFAM" id="SSF47923">
    <property type="entry name" value="Ypt/Rab-GAP domain of gyp1p"/>
    <property type="match status" value="2"/>
</dbReference>
<feature type="region of interest" description="Disordered" evidence="2">
    <location>
        <begin position="398"/>
        <end position="422"/>
    </location>
</feature>
<feature type="compositionally biased region" description="Polar residues" evidence="2">
    <location>
        <begin position="469"/>
        <end position="480"/>
    </location>
</feature>
<dbReference type="PROSITE" id="PS50086">
    <property type="entry name" value="TBC_RABGAP"/>
    <property type="match status" value="1"/>
</dbReference>
<feature type="region of interest" description="Disordered" evidence="2">
    <location>
        <begin position="468"/>
        <end position="496"/>
    </location>
</feature>
<name>A0ABQ9P0W6_9PEZI</name>
<proteinExistence type="predicted"/>
<dbReference type="PANTHER" id="PTHR22957:SF337">
    <property type="entry name" value="TBC1 DOMAIN FAMILY MEMBER 5"/>
    <property type="match status" value="1"/>
</dbReference>
<evidence type="ECO:0000256" key="1">
    <source>
        <dbReference type="ARBA" id="ARBA00022468"/>
    </source>
</evidence>
<dbReference type="Gene3D" id="1.10.8.270">
    <property type="entry name" value="putative rabgap domain of human tbc1 domain family member 14 like domains"/>
    <property type="match status" value="1"/>
</dbReference>
<feature type="region of interest" description="Disordered" evidence="2">
    <location>
        <begin position="563"/>
        <end position="754"/>
    </location>
</feature>
<reference evidence="4" key="1">
    <citation type="submission" date="2022-10" db="EMBL/GenBank/DDBJ databases">
        <title>Culturing micro-colonial fungi from biological soil crusts in the Mojave desert and describing Neophaeococcomyces mojavensis, and introducing the new genera and species Taxawa tesnikishii.</title>
        <authorList>
            <person name="Kurbessoian T."/>
            <person name="Stajich J.E."/>
        </authorList>
    </citation>
    <scope>NUCLEOTIDE SEQUENCE</scope>
    <source>
        <strain evidence="4">TK_1</strain>
    </source>
</reference>
<organism evidence="4 5">
    <name type="scientific">Coniosporium apollinis</name>
    <dbReference type="NCBI Taxonomy" id="61459"/>
    <lineage>
        <taxon>Eukaryota</taxon>
        <taxon>Fungi</taxon>
        <taxon>Dikarya</taxon>
        <taxon>Ascomycota</taxon>
        <taxon>Pezizomycotina</taxon>
        <taxon>Dothideomycetes</taxon>
        <taxon>Dothideomycetes incertae sedis</taxon>
        <taxon>Coniosporium</taxon>
    </lineage>
</organism>
<feature type="compositionally biased region" description="Basic and acidic residues" evidence="2">
    <location>
        <begin position="590"/>
        <end position="614"/>
    </location>
</feature>
<keyword evidence="5" id="KW-1185">Reference proteome</keyword>
<accession>A0ABQ9P0W6</accession>
<dbReference type="PANTHER" id="PTHR22957">
    <property type="entry name" value="TBC1 DOMAIN FAMILY MEMBER GTPASE-ACTIVATING PROTEIN"/>
    <property type="match status" value="1"/>
</dbReference>
<feature type="compositionally biased region" description="Basic and acidic residues" evidence="2">
    <location>
        <begin position="728"/>
        <end position="754"/>
    </location>
</feature>
<evidence type="ECO:0000259" key="3">
    <source>
        <dbReference type="PROSITE" id="PS50086"/>
    </source>
</evidence>
<evidence type="ECO:0000256" key="2">
    <source>
        <dbReference type="SAM" id="MobiDB-lite"/>
    </source>
</evidence>
<dbReference type="EMBL" id="JAPDRL010000008">
    <property type="protein sequence ID" value="KAJ9668237.1"/>
    <property type="molecule type" value="Genomic_DNA"/>
</dbReference>
<evidence type="ECO:0000313" key="5">
    <source>
        <dbReference type="Proteomes" id="UP001172684"/>
    </source>
</evidence>
<dbReference type="Gene3D" id="1.10.472.80">
    <property type="entry name" value="Ypt/Rab-GAP domain of gyp1p, domain 3"/>
    <property type="match status" value="1"/>
</dbReference>
<comment type="caution">
    <text evidence="4">The sequence shown here is derived from an EMBL/GenBank/DDBJ whole genome shotgun (WGS) entry which is preliminary data.</text>
</comment>
<protein>
    <recommendedName>
        <fullName evidence="3">Rab-GAP TBC domain-containing protein</fullName>
    </recommendedName>
</protein>
<feature type="compositionally biased region" description="Low complexity" evidence="2">
    <location>
        <begin position="694"/>
        <end position="704"/>
    </location>
</feature>
<feature type="compositionally biased region" description="Polar residues" evidence="2">
    <location>
        <begin position="572"/>
        <end position="586"/>
    </location>
</feature>
<feature type="compositionally biased region" description="Polar residues" evidence="2">
    <location>
        <begin position="623"/>
        <end position="639"/>
    </location>
</feature>
<dbReference type="InterPro" id="IPR035969">
    <property type="entry name" value="Rab-GAP_TBC_sf"/>
</dbReference>
<keyword evidence="1" id="KW-0343">GTPase activation</keyword>